<name>A0AAV9S6M7_9TELE</name>
<dbReference type="GO" id="GO:0035805">
    <property type="term" value="C:egg coat"/>
    <property type="evidence" value="ECO:0007669"/>
    <property type="project" value="UniProtKB-SubCell"/>
</dbReference>
<evidence type="ECO:0000256" key="11">
    <source>
        <dbReference type="ARBA" id="ARBA00023136"/>
    </source>
</evidence>
<evidence type="ECO:0000256" key="2">
    <source>
        <dbReference type="ARBA" id="ARBA00006735"/>
    </source>
</evidence>
<comment type="PTM">
    <text evidence="14">Proteolytically cleaved before the transmembrane segment to yield the secreted ectodomain incorporated in the zona pellucida.</text>
</comment>
<gene>
    <name evidence="16" type="ORF">CRENBAI_012347</name>
</gene>
<evidence type="ECO:0000256" key="3">
    <source>
        <dbReference type="ARBA" id="ARBA00017980"/>
    </source>
</evidence>
<dbReference type="InterPro" id="IPR055356">
    <property type="entry name" value="ZP-N"/>
</dbReference>
<dbReference type="InterPro" id="IPR001507">
    <property type="entry name" value="ZP_dom"/>
</dbReference>
<evidence type="ECO:0000256" key="8">
    <source>
        <dbReference type="ARBA" id="ARBA00022692"/>
    </source>
</evidence>
<keyword evidence="9 14" id="KW-0732">Signal</keyword>
<keyword evidence="6 14" id="KW-0272">Extracellular matrix</keyword>
<dbReference type="Gene3D" id="2.60.40.3210">
    <property type="entry name" value="Zona pellucida, ZP-N domain"/>
    <property type="match status" value="1"/>
</dbReference>
<accession>A0AAV9S6M7</accession>
<feature type="domain" description="ZP" evidence="15">
    <location>
        <begin position="36"/>
        <end position="306"/>
    </location>
</feature>
<feature type="chain" id="PRO_5043099223" description="Zona pellucida sperm-binding protein 3" evidence="14">
    <location>
        <begin position="20"/>
        <end position="367"/>
    </location>
</feature>
<dbReference type="Pfam" id="PF00100">
    <property type="entry name" value="Zona_pellucida"/>
    <property type="match status" value="1"/>
</dbReference>
<dbReference type="FunFam" id="2.60.40.4100:FF:000002">
    <property type="entry name" value="Zona pellucida sperm-binding protein 3"/>
    <property type="match status" value="1"/>
</dbReference>
<dbReference type="GO" id="GO:0005886">
    <property type="term" value="C:plasma membrane"/>
    <property type="evidence" value="ECO:0007669"/>
    <property type="project" value="UniProtKB-SubCell"/>
</dbReference>
<dbReference type="PANTHER" id="PTHR11576">
    <property type="entry name" value="ZONA PELLUCIDA SPERM-BINDING PROTEIN 3"/>
    <property type="match status" value="1"/>
</dbReference>
<dbReference type="InterPro" id="IPR048290">
    <property type="entry name" value="ZP_chr"/>
</dbReference>
<dbReference type="SMART" id="SM00241">
    <property type="entry name" value="ZP"/>
    <property type="match status" value="1"/>
</dbReference>
<evidence type="ECO:0000259" key="15">
    <source>
        <dbReference type="PROSITE" id="PS51034"/>
    </source>
</evidence>
<proteinExistence type="inferred from homology"/>
<dbReference type="Proteomes" id="UP001311232">
    <property type="component" value="Unassembled WGS sequence"/>
</dbReference>
<evidence type="ECO:0000256" key="1">
    <source>
        <dbReference type="ARBA" id="ARBA00004498"/>
    </source>
</evidence>
<organism evidence="16 17">
    <name type="scientific">Crenichthys baileyi</name>
    <name type="common">White River springfish</name>
    <dbReference type="NCBI Taxonomy" id="28760"/>
    <lineage>
        <taxon>Eukaryota</taxon>
        <taxon>Metazoa</taxon>
        <taxon>Chordata</taxon>
        <taxon>Craniata</taxon>
        <taxon>Vertebrata</taxon>
        <taxon>Euteleostomi</taxon>
        <taxon>Actinopterygii</taxon>
        <taxon>Neopterygii</taxon>
        <taxon>Teleostei</taxon>
        <taxon>Neoteleostei</taxon>
        <taxon>Acanthomorphata</taxon>
        <taxon>Ovalentaria</taxon>
        <taxon>Atherinomorphae</taxon>
        <taxon>Cyprinodontiformes</taxon>
        <taxon>Goodeidae</taxon>
        <taxon>Crenichthys</taxon>
    </lineage>
</organism>
<dbReference type="InterPro" id="IPR055355">
    <property type="entry name" value="ZP-C"/>
</dbReference>
<comment type="subcellular location">
    <subcellularLocation>
        <location evidence="1">Secreted</location>
        <location evidence="1">Extracellular space</location>
        <location evidence="1">Extracellular matrix</location>
    </subcellularLocation>
    <subcellularLocation>
        <location evidence="14">Zona pellucida</location>
    </subcellularLocation>
    <subcellularLocation>
        <location evidence="14">Cell membrane</location>
        <topology evidence="14">Single-pass type I membrane protein</topology>
    </subcellularLocation>
</comment>
<evidence type="ECO:0000256" key="6">
    <source>
        <dbReference type="ARBA" id="ARBA00022530"/>
    </source>
</evidence>
<evidence type="ECO:0000256" key="13">
    <source>
        <dbReference type="ARBA" id="ARBA00023180"/>
    </source>
</evidence>
<keyword evidence="17" id="KW-1185">Reference proteome</keyword>
<keyword evidence="12 14" id="KW-1015">Disulfide bond</keyword>
<dbReference type="GO" id="GO:0035804">
    <property type="term" value="F:structural constituent of egg coat"/>
    <property type="evidence" value="ECO:0007669"/>
    <property type="project" value="UniProtKB-UniRule"/>
</dbReference>
<evidence type="ECO:0000256" key="9">
    <source>
        <dbReference type="ARBA" id="ARBA00022729"/>
    </source>
</evidence>
<dbReference type="Gene3D" id="2.60.40.4100">
    <property type="entry name" value="Zona pellucida, ZP-C domain"/>
    <property type="match status" value="1"/>
</dbReference>
<protein>
    <recommendedName>
        <fullName evidence="3 14">Zona pellucida sperm-binding protein 3</fullName>
    </recommendedName>
</protein>
<reference evidence="16 17" key="1">
    <citation type="submission" date="2021-06" db="EMBL/GenBank/DDBJ databases">
        <authorList>
            <person name="Palmer J.M."/>
        </authorList>
    </citation>
    <scope>NUCLEOTIDE SEQUENCE [LARGE SCALE GENOMIC DNA]</scope>
    <source>
        <strain evidence="16 17">MEX-2019</strain>
        <tissue evidence="16">Muscle</tissue>
    </source>
</reference>
<keyword evidence="7 14" id="KW-0165">Cleavage on pair of basic residues</keyword>
<dbReference type="AlphaFoldDB" id="A0AAV9S6M7"/>
<keyword evidence="13" id="KW-0325">Glycoprotein</keyword>
<dbReference type="GO" id="GO:0035803">
    <property type="term" value="P:egg coat formation"/>
    <property type="evidence" value="ECO:0007669"/>
    <property type="project" value="UniProtKB-UniRule"/>
</dbReference>
<dbReference type="PRINTS" id="PR00023">
    <property type="entry name" value="ZPELLUCIDA"/>
</dbReference>
<dbReference type="PANTHER" id="PTHR11576:SF2">
    <property type="entry name" value="ZONA PELLUCIDA SPERM-BINDING PROTEIN 3"/>
    <property type="match status" value="1"/>
</dbReference>
<keyword evidence="11" id="KW-0472">Membrane</keyword>
<evidence type="ECO:0000256" key="5">
    <source>
        <dbReference type="ARBA" id="ARBA00022525"/>
    </source>
</evidence>
<dbReference type="InterPro" id="IPR042235">
    <property type="entry name" value="ZP-C_dom"/>
</dbReference>
<evidence type="ECO:0000313" key="16">
    <source>
        <dbReference type="EMBL" id="KAK5616940.1"/>
    </source>
</evidence>
<evidence type="ECO:0000256" key="7">
    <source>
        <dbReference type="ARBA" id="ARBA00022685"/>
    </source>
</evidence>
<keyword evidence="8" id="KW-0812">Transmembrane</keyword>
<dbReference type="FunFam" id="2.60.40.3210:FF:000001">
    <property type="entry name" value="Zona pellucida sperm-binding protein 3"/>
    <property type="match status" value="1"/>
</dbReference>
<dbReference type="PROSITE" id="PS51034">
    <property type="entry name" value="ZP_2"/>
    <property type="match status" value="1"/>
</dbReference>
<comment type="caution">
    <text evidence="16">The sequence shown here is derived from an EMBL/GenBank/DDBJ whole genome shotgun (WGS) entry which is preliminary data.</text>
</comment>
<dbReference type="EMBL" id="JAHHUM010000868">
    <property type="protein sequence ID" value="KAK5616940.1"/>
    <property type="molecule type" value="Genomic_DNA"/>
</dbReference>
<dbReference type="GO" id="GO:0007339">
    <property type="term" value="P:binding of sperm to zona pellucida"/>
    <property type="evidence" value="ECO:0007669"/>
    <property type="project" value="UniProtKB-UniRule"/>
</dbReference>
<comment type="similarity">
    <text evidence="2 14">Belongs to the ZP domain family. ZPC subfamily.</text>
</comment>
<dbReference type="Pfam" id="PF23344">
    <property type="entry name" value="ZP-N"/>
    <property type="match status" value="1"/>
</dbReference>
<feature type="signal peptide" evidence="14">
    <location>
        <begin position="1"/>
        <end position="19"/>
    </location>
</feature>
<evidence type="ECO:0000256" key="12">
    <source>
        <dbReference type="ARBA" id="ARBA00023157"/>
    </source>
</evidence>
<evidence type="ECO:0000256" key="14">
    <source>
        <dbReference type="RuleBase" id="RU367066"/>
    </source>
</evidence>
<keyword evidence="10" id="KW-1133">Transmembrane helix</keyword>
<dbReference type="GO" id="GO:2000344">
    <property type="term" value="P:positive regulation of acrosome reaction"/>
    <property type="evidence" value="ECO:0007669"/>
    <property type="project" value="UniProtKB-UniRule"/>
</dbReference>
<dbReference type="GO" id="GO:0032190">
    <property type="term" value="F:acrosin binding"/>
    <property type="evidence" value="ECO:0007669"/>
    <property type="project" value="TreeGrafter"/>
</dbReference>
<evidence type="ECO:0000256" key="10">
    <source>
        <dbReference type="ARBA" id="ARBA00022989"/>
    </source>
</evidence>
<sequence>MVTLLRFSVVLSSLCGVSSTVQRPLPTRRGDGLEIQCGETKVRITVKRQFFKERHVPFKAEFLRLGVNSAQKSSCGPERKVSETEMVVSARLQDCGTESRVHGEWLVYSNKMLLFPAVLVTSTGSVIVRGQTIVIPVECHYKRKQRVYGEPLAPTWVPMTSTIGAFGLLHFSLSTMTEGCASHRGSSVYQQGEAGFLEASVEAPLHPSLTLYVDSCVATLKPDPLSWPRYKFISNNGCMMDSVLPDSNSRFLPRDQTNRLCFSFKTFHFNQTSAEQMFISCHLRATMKQKSRRHQNKACFFHRPTFRWRSLEGDSGLCECCNSDCSGLTGVMNQGHPETDEKFEAHRTAGPLHIVHDSYWTGQLSVS</sequence>
<evidence type="ECO:0000313" key="17">
    <source>
        <dbReference type="Proteomes" id="UP001311232"/>
    </source>
</evidence>
<comment type="domain">
    <text evidence="14">The ZP domain is involved in the polymerization of the ZP proteins to form the zona pellucida.</text>
</comment>
<keyword evidence="4 14" id="KW-1003">Cell membrane</keyword>
<comment type="function">
    <text evidence="14">Component of the zona pellucida, an extracellular matrix surrounding oocytes which mediates sperm binding, induction of the acrosome reaction and prevents post-fertilization polyspermy. The zona pellucida is composed of 3 to 4 glycoproteins, ZP1, ZP2, ZP3, and ZP4. ZP3 is essential for sperm binding and zona matrix formation.</text>
</comment>
<keyword evidence="5 14" id="KW-0964">Secreted</keyword>
<evidence type="ECO:0000256" key="4">
    <source>
        <dbReference type="ARBA" id="ARBA00022475"/>
    </source>
</evidence>